<name>A0A8S0FIC2_ECOLX</name>
<dbReference type="InterPro" id="IPR017850">
    <property type="entry name" value="Alkaline_phosphatase_core_sf"/>
</dbReference>
<dbReference type="GO" id="GO:0009244">
    <property type="term" value="P:lipopolysaccharide core region biosynthetic process"/>
    <property type="evidence" value="ECO:0007669"/>
    <property type="project" value="TreeGrafter"/>
</dbReference>
<dbReference type="InterPro" id="IPR040423">
    <property type="entry name" value="PEA_transferase"/>
</dbReference>
<dbReference type="SUPFAM" id="SSF53649">
    <property type="entry name" value="Alkaline phosphatase-like"/>
    <property type="match status" value="1"/>
</dbReference>
<organism evidence="8 9">
    <name type="scientific">Escherichia coli</name>
    <dbReference type="NCBI Taxonomy" id="562"/>
    <lineage>
        <taxon>Bacteria</taxon>
        <taxon>Pseudomonadati</taxon>
        <taxon>Pseudomonadota</taxon>
        <taxon>Gammaproteobacteria</taxon>
        <taxon>Enterobacterales</taxon>
        <taxon>Enterobacteriaceae</taxon>
        <taxon>Escherichia</taxon>
    </lineage>
</organism>
<evidence type="ECO:0000256" key="1">
    <source>
        <dbReference type="ARBA" id="ARBA00004651"/>
    </source>
</evidence>
<dbReference type="GO" id="GO:0016776">
    <property type="term" value="F:phosphotransferase activity, phosphate group as acceptor"/>
    <property type="evidence" value="ECO:0007669"/>
    <property type="project" value="TreeGrafter"/>
</dbReference>
<dbReference type="PANTHER" id="PTHR30443:SF2">
    <property type="entry name" value="PHOSPHOETHANOLAMINE TRANSFERASE EPTC"/>
    <property type="match status" value="1"/>
</dbReference>
<evidence type="ECO:0000313" key="8">
    <source>
        <dbReference type="EMBL" id="BBU79054.1"/>
    </source>
</evidence>
<dbReference type="AlphaFoldDB" id="A0A8S0FIC2"/>
<evidence type="ECO:0000256" key="4">
    <source>
        <dbReference type="ARBA" id="ARBA00022692"/>
    </source>
</evidence>
<evidence type="ECO:0000256" key="5">
    <source>
        <dbReference type="ARBA" id="ARBA00022989"/>
    </source>
</evidence>
<proteinExistence type="predicted"/>
<dbReference type="Pfam" id="PF00884">
    <property type="entry name" value="Sulfatase"/>
    <property type="match status" value="1"/>
</dbReference>
<dbReference type="GO" id="GO:0005886">
    <property type="term" value="C:plasma membrane"/>
    <property type="evidence" value="ECO:0007669"/>
    <property type="project" value="UniProtKB-SubCell"/>
</dbReference>
<feature type="domain" description="Sulfatase N-terminal" evidence="7">
    <location>
        <begin position="2"/>
        <end position="159"/>
    </location>
</feature>
<protein>
    <recommendedName>
        <fullName evidence="7">Sulfatase N-terminal domain-containing protein</fullName>
    </recommendedName>
</protein>
<keyword evidence="3" id="KW-0808">Transferase</keyword>
<sequence length="169" mass="19632">MLVIGESTQRGRMSLYGYPRETTPELDALHKTDPNLTVFNNVVTSRPYTIEILQQALTFANEKNPDLYLTQPSLMNMMKQAGYKTFWITNQQTMTARNTMLTVFSRQTDKQYYMNQQRTQSAREYDTNVLKPFQEVLKDPAPKKLIIVHLLGTHIKYKYRSLSGRSGQI</sequence>
<keyword evidence="6" id="KW-0472">Membrane</keyword>
<dbReference type="CDD" id="cd16017">
    <property type="entry name" value="LptA"/>
    <property type="match status" value="1"/>
</dbReference>
<reference evidence="8 9" key="1">
    <citation type="submission" date="2020-01" db="EMBL/GenBank/DDBJ databases">
        <title>Dynamics of blaIMP-6 dissemination in carbapenem resistant Enterobacteriacea isolated from regional surveillance in Osaka, Japan.</title>
        <authorList>
            <person name="Abe R."/>
            <person name="Akeda Y."/>
            <person name="Sugawara Y."/>
            <person name="Yamamoto N."/>
            <person name="Tomono K."/>
            <person name="Takeuchi D."/>
            <person name="Kawahara R."/>
            <person name="Hamada S."/>
        </authorList>
    </citation>
    <scope>NUCLEOTIDE SEQUENCE [LARGE SCALE GENOMIC DNA]</scope>
    <source>
        <strain evidence="8 9">E300</strain>
    </source>
</reference>
<evidence type="ECO:0000259" key="7">
    <source>
        <dbReference type="Pfam" id="PF00884"/>
    </source>
</evidence>
<comment type="subcellular location">
    <subcellularLocation>
        <location evidence="1">Cell membrane</location>
        <topology evidence="1">Multi-pass membrane protein</topology>
    </subcellularLocation>
</comment>
<gene>
    <name evidence="8" type="ORF">EIMP300_04540</name>
</gene>
<evidence type="ECO:0000313" key="9">
    <source>
        <dbReference type="Proteomes" id="UP000467488"/>
    </source>
</evidence>
<accession>A0A8S0FIC2</accession>
<dbReference type="Gene3D" id="3.40.720.10">
    <property type="entry name" value="Alkaline Phosphatase, subunit A"/>
    <property type="match status" value="1"/>
</dbReference>
<evidence type="ECO:0000256" key="3">
    <source>
        <dbReference type="ARBA" id="ARBA00022679"/>
    </source>
</evidence>
<dbReference type="InterPro" id="IPR058130">
    <property type="entry name" value="PEA_transf_C"/>
</dbReference>
<evidence type="ECO:0000256" key="6">
    <source>
        <dbReference type="ARBA" id="ARBA00023136"/>
    </source>
</evidence>
<evidence type="ECO:0000256" key="2">
    <source>
        <dbReference type="ARBA" id="ARBA00022475"/>
    </source>
</evidence>
<keyword evidence="4" id="KW-0812">Transmembrane</keyword>
<dbReference type="EMBL" id="AP022360">
    <property type="protein sequence ID" value="BBU79054.1"/>
    <property type="molecule type" value="Genomic_DNA"/>
</dbReference>
<keyword evidence="5" id="KW-1133">Transmembrane helix</keyword>
<dbReference type="Proteomes" id="UP000467488">
    <property type="component" value="Chromosome"/>
</dbReference>
<keyword evidence="2" id="KW-1003">Cell membrane</keyword>
<dbReference type="InterPro" id="IPR000917">
    <property type="entry name" value="Sulfatase_N"/>
</dbReference>
<dbReference type="PANTHER" id="PTHR30443">
    <property type="entry name" value="INNER MEMBRANE PROTEIN"/>
    <property type="match status" value="1"/>
</dbReference>